<evidence type="ECO:0000313" key="2">
    <source>
        <dbReference type="EMBL" id="CAD9703827.1"/>
    </source>
</evidence>
<name>A0A7S2WST6_9STRA</name>
<dbReference type="AlphaFoldDB" id="A0A7S2WST6"/>
<feature type="compositionally biased region" description="Basic and acidic residues" evidence="1">
    <location>
        <begin position="165"/>
        <end position="178"/>
    </location>
</feature>
<feature type="region of interest" description="Disordered" evidence="1">
    <location>
        <begin position="154"/>
        <end position="178"/>
    </location>
</feature>
<sequence>MDAVFITELLHDSDLILLASCRLGLLDHAAHVSPHQIDSRSSNPQEGLAHVGKFRAAGLSQLRSFKPTAQQMQTLERWNEWDLRLYSYARNKLEAAVRDFVAQHRRCNQELNATEGRKLWRPDASDSDDAATTCERLVEDPPWAQRAKLAVPLSRMYSHSRHSRERMCRGRRSGDRAK</sequence>
<protein>
    <submittedName>
        <fullName evidence="2">Uncharacterized protein</fullName>
    </submittedName>
</protein>
<organism evidence="2">
    <name type="scientific">Rhizochromulina marina</name>
    <dbReference type="NCBI Taxonomy" id="1034831"/>
    <lineage>
        <taxon>Eukaryota</taxon>
        <taxon>Sar</taxon>
        <taxon>Stramenopiles</taxon>
        <taxon>Ochrophyta</taxon>
        <taxon>Dictyochophyceae</taxon>
        <taxon>Rhizochromulinales</taxon>
        <taxon>Rhizochromulina</taxon>
    </lineage>
</organism>
<reference evidence="2" key="1">
    <citation type="submission" date="2021-01" db="EMBL/GenBank/DDBJ databases">
        <authorList>
            <person name="Corre E."/>
            <person name="Pelletier E."/>
            <person name="Niang G."/>
            <person name="Scheremetjew M."/>
            <person name="Finn R."/>
            <person name="Kale V."/>
            <person name="Holt S."/>
            <person name="Cochrane G."/>
            <person name="Meng A."/>
            <person name="Brown T."/>
            <person name="Cohen L."/>
        </authorList>
    </citation>
    <scope>NUCLEOTIDE SEQUENCE</scope>
    <source>
        <strain evidence="2">CCMP1243</strain>
    </source>
</reference>
<accession>A0A7S2WST6</accession>
<proteinExistence type="predicted"/>
<evidence type="ECO:0000256" key="1">
    <source>
        <dbReference type="SAM" id="MobiDB-lite"/>
    </source>
</evidence>
<gene>
    <name evidence="2" type="ORF">RMAR1173_LOCUS16244</name>
</gene>
<dbReference type="EMBL" id="HBHJ01024621">
    <property type="protein sequence ID" value="CAD9703827.1"/>
    <property type="molecule type" value="Transcribed_RNA"/>
</dbReference>